<dbReference type="GO" id="GO:0008888">
    <property type="term" value="F:glycerol dehydrogenase (NAD+) activity"/>
    <property type="evidence" value="ECO:0007669"/>
    <property type="project" value="UniProtKB-EC"/>
</dbReference>
<dbReference type="PROSITE" id="PS00913">
    <property type="entry name" value="ADH_IRON_1"/>
    <property type="match status" value="1"/>
</dbReference>
<protein>
    <recommendedName>
        <fullName evidence="7">Glycerol dehydrogenase</fullName>
        <ecNumber evidence="6">1.1.1.6</ecNumber>
    </recommendedName>
</protein>
<feature type="binding site" evidence="9">
    <location>
        <position position="281"/>
    </location>
    <ligand>
        <name>glycerol</name>
        <dbReference type="ChEBI" id="CHEBI:17754"/>
    </ligand>
</feature>
<dbReference type="Pfam" id="PF00465">
    <property type="entry name" value="Fe-ADH"/>
    <property type="match status" value="1"/>
</dbReference>
<feature type="binding site" evidence="11">
    <location>
        <begin position="94"/>
        <end position="98"/>
    </location>
    <ligand>
        <name>NAD(+)</name>
        <dbReference type="ChEBI" id="CHEBI:57540"/>
    </ligand>
</feature>
<keyword evidence="2 9" id="KW-0479">Metal-binding</keyword>
<proteinExistence type="inferred from homology"/>
<keyword evidence="4 11" id="KW-0520">NAD</keyword>
<evidence type="ECO:0000256" key="3">
    <source>
        <dbReference type="ARBA" id="ARBA00023002"/>
    </source>
</evidence>
<organism evidence="13 14">
    <name type="scientific">Vagococcus penaei</name>
    <dbReference type="NCBI Taxonomy" id="633807"/>
    <lineage>
        <taxon>Bacteria</taxon>
        <taxon>Bacillati</taxon>
        <taxon>Bacillota</taxon>
        <taxon>Bacilli</taxon>
        <taxon>Lactobacillales</taxon>
        <taxon>Enterococcaceae</taxon>
        <taxon>Vagococcus</taxon>
    </lineage>
</organism>
<dbReference type="Proteomes" id="UP000188246">
    <property type="component" value="Chromosome"/>
</dbReference>
<keyword evidence="3" id="KW-0560">Oxidoreductase</keyword>
<dbReference type="InterPro" id="IPR016205">
    <property type="entry name" value="Glycerol_DH"/>
</dbReference>
<dbReference type="InterPro" id="IPR001670">
    <property type="entry name" value="ADH_Fe/GldA"/>
</dbReference>
<dbReference type="NCBIfam" id="NF006941">
    <property type="entry name" value="PRK09423.1"/>
    <property type="match status" value="1"/>
</dbReference>
<dbReference type="CDD" id="cd08170">
    <property type="entry name" value="GlyDH"/>
    <property type="match status" value="1"/>
</dbReference>
<sequence length="379" mass="40392">MRKALILPTKYVQGEDELLNLGYFVSTFGESALLIGHPSDVERVRPQLEATAKKFSIRFVEGGFGGEVTREETKRLQEVAKKEKTDCVIGLGGGKAIDASKVVAEGENLIVVPTIAAQDAPTSHSAVLYHADGSFDDYAYFKQSPSVVLVDTKVVAKAPTRFLVAGMGDALSTYFEARATHNSYSRVNASLPMGSREGLTPNASGTYAALEMAHLCWKYLQEDGLQAKIACDAGLVTEAFNKIIETNILLSGLGFESGGLAAAHAIHNGMTVLHGAHGALHGEKVAFATIAQLVLEDADKNELDAVLAFCASIGLPMTLADLGVESITYEEALAVAKIACIPEESIHSMPFPIVEEEVANAIIVADKLGHDYKNRNGLS</sequence>
<dbReference type="RefSeq" id="WP_077275242.1">
    <property type="nucleotide sequence ID" value="NZ_CP019609.1"/>
</dbReference>
<evidence type="ECO:0000256" key="11">
    <source>
        <dbReference type="PIRSR" id="PIRSR000112-3"/>
    </source>
</evidence>
<feature type="binding site" evidence="11">
    <location>
        <position position="123"/>
    </location>
    <ligand>
        <name>NAD(+)</name>
        <dbReference type="ChEBI" id="CHEBI:57540"/>
    </ligand>
</feature>
<evidence type="ECO:0000256" key="9">
    <source>
        <dbReference type="PIRSR" id="PIRSR000112-1"/>
    </source>
</evidence>
<feature type="binding site" evidence="9">
    <location>
        <position position="264"/>
    </location>
    <ligand>
        <name>glycerol</name>
        <dbReference type="ChEBI" id="CHEBI:17754"/>
    </ligand>
</feature>
<accession>A0A1Q2D415</accession>
<dbReference type="Gene3D" id="1.20.1090.10">
    <property type="entry name" value="Dehydroquinate synthase-like - alpha domain"/>
    <property type="match status" value="1"/>
</dbReference>
<comment type="cofactor">
    <cofactor evidence="9">
        <name>Zn(2+)</name>
        <dbReference type="ChEBI" id="CHEBI:29105"/>
    </cofactor>
    <text evidence="9">Binds 1 zinc ion per subunit.</text>
</comment>
<comment type="catalytic activity">
    <reaction evidence="8">
        <text>glycerol + NAD(+) = dihydroxyacetone + NADH + H(+)</text>
        <dbReference type="Rhea" id="RHEA:13769"/>
        <dbReference type="ChEBI" id="CHEBI:15378"/>
        <dbReference type="ChEBI" id="CHEBI:16016"/>
        <dbReference type="ChEBI" id="CHEBI:17754"/>
        <dbReference type="ChEBI" id="CHEBI:57540"/>
        <dbReference type="ChEBI" id="CHEBI:57945"/>
        <dbReference type="EC" id="1.1.1.6"/>
    </reaction>
</comment>
<dbReference type="PANTHER" id="PTHR43616">
    <property type="entry name" value="GLYCEROL DEHYDROGENASE"/>
    <property type="match status" value="1"/>
</dbReference>
<dbReference type="PIRSF" id="PIRSF000112">
    <property type="entry name" value="Glycerol_dehydrogenase"/>
    <property type="match status" value="1"/>
</dbReference>
<feature type="binding site" evidence="9">
    <location>
        <position position="169"/>
    </location>
    <ligand>
        <name>glycerol</name>
        <dbReference type="ChEBI" id="CHEBI:17754"/>
    </ligand>
</feature>
<keyword evidence="14" id="KW-1185">Reference proteome</keyword>
<comment type="similarity">
    <text evidence="1">Belongs to the iron-containing alcohol dehydrogenase family.</text>
</comment>
<dbReference type="GO" id="GO:0046872">
    <property type="term" value="F:metal ion binding"/>
    <property type="evidence" value="ECO:0007669"/>
    <property type="project" value="UniProtKB-KW"/>
</dbReference>
<reference evidence="13 14" key="1">
    <citation type="journal article" date="2010" name="Int. J. Syst. Evol. Microbiol.">
        <title>Vagococcus penaei sp. nov., isolated from spoilage microbiota of cooked shrimp (Penaeus vannamei).</title>
        <authorList>
            <person name="Jaffres E."/>
            <person name="Prevost H."/>
            <person name="Rossero A."/>
            <person name="Joffraud J.J."/>
            <person name="Dousset X."/>
        </authorList>
    </citation>
    <scope>NUCLEOTIDE SEQUENCE [LARGE SCALE GENOMIC DNA]</scope>
    <source>
        <strain evidence="13 14">CD276</strain>
    </source>
</reference>
<dbReference type="SUPFAM" id="SSF56796">
    <property type="entry name" value="Dehydroquinate synthase-like"/>
    <property type="match status" value="1"/>
</dbReference>
<evidence type="ECO:0000313" key="14">
    <source>
        <dbReference type="Proteomes" id="UP000188246"/>
    </source>
</evidence>
<evidence type="ECO:0000256" key="10">
    <source>
        <dbReference type="PIRSR" id="PIRSR000112-2"/>
    </source>
</evidence>
<evidence type="ECO:0000256" key="1">
    <source>
        <dbReference type="ARBA" id="ARBA00007358"/>
    </source>
</evidence>
<evidence type="ECO:0000259" key="12">
    <source>
        <dbReference type="Pfam" id="PF00465"/>
    </source>
</evidence>
<comment type="pathway">
    <text evidence="5">Polyol metabolism; glycerol fermentation; glycerone phosphate from glycerol (oxidative route): step 1/2.</text>
</comment>
<dbReference type="KEGG" id="vpi:BW732_02125"/>
<feature type="domain" description="Alcohol dehydrogenase iron-type/glycerol dehydrogenase GldA" evidence="12">
    <location>
        <begin position="8"/>
        <end position="152"/>
    </location>
</feature>
<dbReference type="STRING" id="633807.BW732_02125"/>
<dbReference type="AlphaFoldDB" id="A0A1Q2D415"/>
<dbReference type="InterPro" id="IPR018211">
    <property type="entry name" value="ADH_Fe_CS"/>
</dbReference>
<dbReference type="PANTHER" id="PTHR43616:SF5">
    <property type="entry name" value="GLYCEROL DEHYDROGENASE 1"/>
    <property type="match status" value="1"/>
</dbReference>
<evidence type="ECO:0000256" key="2">
    <source>
        <dbReference type="ARBA" id="ARBA00022723"/>
    </source>
</evidence>
<evidence type="ECO:0000256" key="4">
    <source>
        <dbReference type="ARBA" id="ARBA00023027"/>
    </source>
</evidence>
<feature type="binding site" evidence="10">
    <location>
        <position position="119"/>
    </location>
    <ligand>
        <name>glycerol</name>
        <dbReference type="ChEBI" id="CHEBI:17754"/>
    </ligand>
</feature>
<dbReference type="EC" id="1.1.1.6" evidence="6"/>
<dbReference type="OrthoDB" id="5198708at2"/>
<dbReference type="Gene3D" id="3.40.50.1970">
    <property type="match status" value="1"/>
</dbReference>
<dbReference type="GO" id="GO:0005829">
    <property type="term" value="C:cytosol"/>
    <property type="evidence" value="ECO:0007669"/>
    <property type="project" value="TreeGrafter"/>
</dbReference>
<dbReference type="PROSITE" id="PS00060">
    <property type="entry name" value="ADH_IRON_2"/>
    <property type="match status" value="1"/>
</dbReference>
<dbReference type="EMBL" id="CP019609">
    <property type="protein sequence ID" value="AQP53144.1"/>
    <property type="molecule type" value="Genomic_DNA"/>
</dbReference>
<name>A0A1Q2D415_9ENTE</name>
<evidence type="ECO:0000313" key="13">
    <source>
        <dbReference type="EMBL" id="AQP53144.1"/>
    </source>
</evidence>
<evidence type="ECO:0000256" key="7">
    <source>
        <dbReference type="ARBA" id="ARBA00040132"/>
    </source>
</evidence>
<evidence type="ECO:0000256" key="5">
    <source>
        <dbReference type="ARBA" id="ARBA00037918"/>
    </source>
</evidence>
<evidence type="ECO:0000256" key="8">
    <source>
        <dbReference type="ARBA" id="ARBA00049006"/>
    </source>
</evidence>
<gene>
    <name evidence="13" type="primary">gldA</name>
    <name evidence="13" type="ORF">BW732_02125</name>
</gene>
<feature type="binding site" evidence="11">
    <location>
        <position position="129"/>
    </location>
    <ligand>
        <name>NAD(+)</name>
        <dbReference type="ChEBI" id="CHEBI:57540"/>
    </ligand>
</feature>
<evidence type="ECO:0000256" key="6">
    <source>
        <dbReference type="ARBA" id="ARBA00039147"/>
    </source>
</evidence>
<keyword evidence="9" id="KW-0862">Zinc</keyword>